<dbReference type="InterPro" id="IPR030217">
    <property type="entry name" value="NXF_fam"/>
</dbReference>
<evidence type="ECO:0000256" key="8">
    <source>
        <dbReference type="SAM" id="MobiDB-lite"/>
    </source>
</evidence>
<dbReference type="RefSeq" id="XP_007418630.1">
    <property type="nucleotide sequence ID" value="XM_007418568.1"/>
</dbReference>
<dbReference type="Pfam" id="PF22602">
    <property type="entry name" value="NXF_NTF2"/>
    <property type="match status" value="1"/>
</dbReference>
<evidence type="ECO:0008006" key="13">
    <source>
        <dbReference type="Google" id="ProtNLM"/>
    </source>
</evidence>
<dbReference type="GO" id="GO:0016973">
    <property type="term" value="P:poly(A)+ mRNA export from nucleus"/>
    <property type="evidence" value="ECO:0007669"/>
    <property type="project" value="TreeGrafter"/>
</dbReference>
<dbReference type="Gene3D" id="1.10.8.10">
    <property type="entry name" value="DNA helicase RuvA subunit, C-terminal domain"/>
    <property type="match status" value="1"/>
</dbReference>
<dbReference type="Pfam" id="PF03943">
    <property type="entry name" value="TAP_C"/>
    <property type="match status" value="1"/>
</dbReference>
<dbReference type="STRING" id="747676.F4SB63"/>
<evidence type="ECO:0000256" key="7">
    <source>
        <dbReference type="ARBA" id="ARBA00023242"/>
    </source>
</evidence>
<dbReference type="SMART" id="SM00804">
    <property type="entry name" value="TAP_C"/>
    <property type="match status" value="1"/>
</dbReference>
<evidence type="ECO:0000259" key="9">
    <source>
        <dbReference type="PROSITE" id="PS50177"/>
    </source>
</evidence>
<dbReference type="GO" id="GO:0005634">
    <property type="term" value="C:nucleus"/>
    <property type="evidence" value="ECO:0007669"/>
    <property type="project" value="UniProtKB-SubCell"/>
</dbReference>
<feature type="domain" description="TAP-C" evidence="10">
    <location>
        <begin position="552"/>
        <end position="605"/>
    </location>
</feature>
<keyword evidence="7" id="KW-0539">Nucleus</keyword>
<feature type="compositionally biased region" description="Polar residues" evidence="8">
    <location>
        <begin position="297"/>
        <end position="320"/>
    </location>
</feature>
<comment type="similarity">
    <text evidence="2">Belongs to the NXF family.</text>
</comment>
<dbReference type="PROSITE" id="PS50177">
    <property type="entry name" value="NTF2_DOMAIN"/>
    <property type="match status" value="1"/>
</dbReference>
<keyword evidence="5" id="KW-0677">Repeat</keyword>
<feature type="region of interest" description="Disordered" evidence="8">
    <location>
        <begin position="297"/>
        <end position="321"/>
    </location>
</feature>
<dbReference type="InterPro" id="IPR005637">
    <property type="entry name" value="TAP_C_dom"/>
</dbReference>
<dbReference type="InParanoid" id="F4SB63"/>
<evidence type="ECO:0000256" key="6">
    <source>
        <dbReference type="ARBA" id="ARBA00022816"/>
    </source>
</evidence>
<dbReference type="Proteomes" id="UP000001072">
    <property type="component" value="Unassembled WGS sequence"/>
</dbReference>
<evidence type="ECO:0000256" key="2">
    <source>
        <dbReference type="ARBA" id="ARBA00009285"/>
    </source>
</evidence>
<evidence type="ECO:0000256" key="5">
    <source>
        <dbReference type="ARBA" id="ARBA00022737"/>
    </source>
</evidence>
<feature type="domain" description="NTF2" evidence="9">
    <location>
        <begin position="346"/>
        <end position="527"/>
    </location>
</feature>
<comment type="subcellular location">
    <subcellularLocation>
        <location evidence="1">Nucleus</location>
    </subcellularLocation>
</comment>
<dbReference type="PROSITE" id="PS51450">
    <property type="entry name" value="LRR"/>
    <property type="match status" value="1"/>
</dbReference>
<dbReference type="Gene3D" id="3.10.450.50">
    <property type="match status" value="1"/>
</dbReference>
<dbReference type="InterPro" id="IPR032675">
    <property type="entry name" value="LRR_dom_sf"/>
</dbReference>
<dbReference type="InterPro" id="IPR002075">
    <property type="entry name" value="NTF2_dom"/>
</dbReference>
<dbReference type="eggNOG" id="KOG3763">
    <property type="taxonomic scope" value="Eukaryota"/>
</dbReference>
<feature type="compositionally biased region" description="Polar residues" evidence="8">
    <location>
        <begin position="15"/>
        <end position="33"/>
    </location>
</feature>
<dbReference type="FunFam" id="3.10.450.50:FF:000013">
    <property type="entry name" value="mRNA export factor mex67"/>
    <property type="match status" value="1"/>
</dbReference>
<feature type="region of interest" description="Disordered" evidence="8">
    <location>
        <begin position="1"/>
        <end position="111"/>
    </location>
</feature>
<dbReference type="GO" id="GO:0003723">
    <property type="term" value="F:RNA binding"/>
    <property type="evidence" value="ECO:0007669"/>
    <property type="project" value="TreeGrafter"/>
</dbReference>
<dbReference type="PANTHER" id="PTHR10662:SF22">
    <property type="entry name" value="NUCLEAR RNA EXPORT FACTOR 1"/>
    <property type="match status" value="1"/>
</dbReference>
<dbReference type="FunCoup" id="F4SB63">
    <property type="interactions" value="248"/>
</dbReference>
<sequence>MLGTTRPRPLENHMDSSLTARLGLDQQQAPRSFSNKRRQNDPLGPRSSSMGPARKFNSPKGKESNSPRDKHLPSARSRVSGPLAPTRAALHRTGGTKLRGSRGSPSTSQPESAIDILRKLLEARWNPVARLLDLSNLAQDKILKAGGIAPPGQKGAPQKTASAIWKLCLEMYPNIRSLSLAHNNLLSLHPMSISSLVATLPDLENISLAGNRLTAFSDLNSLSPVVGGSGPNNGQKQGLLHLRELILIGNPIRKNAEKEGPPALQQYLAEACRRFPSLLVLDTEVIDPLFKANLPQQPDRSLSNAIQSGSNTAPSASNPSDVVVENVPLPLPTKSAFFDDEATSSVVSRFCVQFFNAFDHDRQSLMDVYATNATFSLSASTMIPTRARLAGLTKNRPEMPAQQLPSWHQYISISRNIARLKGNRLAERIANGPAEIIKYLDLIPTTKHPLTEAADQDKFVVDAWQMPSMVTDGSGVIYLTIHGQFQELPALTVRSFDRTFMLGPAGPASAAVLKGWPCVILTDQLTIRNYSSPSAWKPDTIPTPNPTVQLTPEQQNLINQFRQVTKLNERLALDCLLHNGWNPTLAMENFQTINASGALPPDAFV</sequence>
<keyword evidence="6" id="KW-0509">mRNA transport</keyword>
<dbReference type="InterPro" id="IPR009060">
    <property type="entry name" value="UBA-like_sf"/>
</dbReference>
<evidence type="ECO:0000259" key="10">
    <source>
        <dbReference type="PROSITE" id="PS51281"/>
    </source>
</evidence>
<dbReference type="Gene3D" id="3.80.10.10">
    <property type="entry name" value="Ribonuclease Inhibitor"/>
    <property type="match status" value="1"/>
</dbReference>
<organism evidence="12">
    <name type="scientific">Melampsora larici-populina (strain 98AG31 / pathotype 3-4-7)</name>
    <name type="common">Poplar leaf rust fungus</name>
    <dbReference type="NCBI Taxonomy" id="747676"/>
    <lineage>
        <taxon>Eukaryota</taxon>
        <taxon>Fungi</taxon>
        <taxon>Dikarya</taxon>
        <taxon>Basidiomycota</taxon>
        <taxon>Pucciniomycotina</taxon>
        <taxon>Pucciniomycetes</taxon>
        <taxon>Pucciniales</taxon>
        <taxon>Melampsoraceae</taxon>
        <taxon>Melampsora</taxon>
    </lineage>
</organism>
<accession>F4SB63</accession>
<gene>
    <name evidence="11" type="ORF">MELLADRAFT_118604</name>
</gene>
<evidence type="ECO:0000256" key="1">
    <source>
        <dbReference type="ARBA" id="ARBA00004123"/>
    </source>
</evidence>
<dbReference type="InterPro" id="IPR032710">
    <property type="entry name" value="NTF2-like_dom_sf"/>
</dbReference>
<evidence type="ECO:0000313" key="12">
    <source>
        <dbReference type="Proteomes" id="UP000001072"/>
    </source>
</evidence>
<dbReference type="PROSITE" id="PS51281">
    <property type="entry name" value="TAP_C"/>
    <property type="match status" value="1"/>
</dbReference>
<name>F4SB63_MELLP</name>
<dbReference type="SUPFAM" id="SSF52058">
    <property type="entry name" value="L domain-like"/>
    <property type="match status" value="1"/>
</dbReference>
<dbReference type="InterPro" id="IPR018222">
    <property type="entry name" value="Nuclear_transport_factor_2_euk"/>
</dbReference>
<dbReference type="SUPFAM" id="SSF46934">
    <property type="entry name" value="UBA-like"/>
    <property type="match status" value="1"/>
</dbReference>
<dbReference type="AlphaFoldDB" id="F4SB63"/>
<keyword evidence="3" id="KW-0813">Transport</keyword>
<evidence type="ECO:0000256" key="4">
    <source>
        <dbReference type="ARBA" id="ARBA00022614"/>
    </source>
</evidence>
<evidence type="ECO:0000313" key="11">
    <source>
        <dbReference type="EMBL" id="EGF98090.1"/>
    </source>
</evidence>
<dbReference type="InterPro" id="IPR001611">
    <property type="entry name" value="Leu-rich_rpt"/>
</dbReference>
<dbReference type="EMBL" id="GL883185">
    <property type="protein sequence ID" value="EGF98090.1"/>
    <property type="molecule type" value="Genomic_DNA"/>
</dbReference>
<keyword evidence="4" id="KW-0433">Leucine-rich repeat</keyword>
<reference evidence="12" key="1">
    <citation type="journal article" date="2011" name="Proc. Natl. Acad. Sci. U.S.A.">
        <title>Obligate biotrophy features unraveled by the genomic analysis of rust fungi.</title>
        <authorList>
            <person name="Duplessis S."/>
            <person name="Cuomo C.A."/>
            <person name="Lin Y.-C."/>
            <person name="Aerts A."/>
            <person name="Tisserant E."/>
            <person name="Veneault-Fourrey C."/>
            <person name="Joly D.L."/>
            <person name="Hacquard S."/>
            <person name="Amselem J."/>
            <person name="Cantarel B.L."/>
            <person name="Chiu R."/>
            <person name="Coutinho P.M."/>
            <person name="Feau N."/>
            <person name="Field M."/>
            <person name="Frey P."/>
            <person name="Gelhaye E."/>
            <person name="Goldberg J."/>
            <person name="Grabherr M.G."/>
            <person name="Kodira C.D."/>
            <person name="Kohler A."/>
            <person name="Kuees U."/>
            <person name="Lindquist E.A."/>
            <person name="Lucas S.M."/>
            <person name="Mago R."/>
            <person name="Mauceli E."/>
            <person name="Morin E."/>
            <person name="Murat C."/>
            <person name="Pangilinan J.L."/>
            <person name="Park R."/>
            <person name="Pearson M."/>
            <person name="Quesneville H."/>
            <person name="Rouhier N."/>
            <person name="Sakthikumar S."/>
            <person name="Salamov A.A."/>
            <person name="Schmutz J."/>
            <person name="Selles B."/>
            <person name="Shapiro H."/>
            <person name="Tanguay P."/>
            <person name="Tuskan G.A."/>
            <person name="Henrissat B."/>
            <person name="Van de Peer Y."/>
            <person name="Rouze P."/>
            <person name="Ellis J.G."/>
            <person name="Dodds P.N."/>
            <person name="Schein J.E."/>
            <person name="Zhong S."/>
            <person name="Hamelin R.C."/>
            <person name="Grigoriev I.V."/>
            <person name="Szabo L.J."/>
            <person name="Martin F."/>
        </authorList>
    </citation>
    <scope>NUCLEOTIDE SEQUENCE [LARGE SCALE GENOMIC DNA]</scope>
    <source>
        <strain evidence="12">98AG31 / pathotype 3-4-7</strain>
    </source>
</reference>
<dbReference type="OrthoDB" id="25872at2759"/>
<dbReference type="PANTHER" id="PTHR10662">
    <property type="entry name" value="NUCLEAR RNA EXPORT FACTOR"/>
    <property type="match status" value="1"/>
</dbReference>
<dbReference type="CDD" id="cd14342">
    <property type="entry name" value="UBA_TAP-C"/>
    <property type="match status" value="1"/>
</dbReference>
<dbReference type="SUPFAM" id="SSF54427">
    <property type="entry name" value="NTF2-like"/>
    <property type="match status" value="1"/>
</dbReference>
<dbReference type="KEGG" id="mlr:MELLADRAFT_118604"/>
<dbReference type="GeneID" id="18926257"/>
<feature type="compositionally biased region" description="Basic and acidic residues" evidence="8">
    <location>
        <begin position="60"/>
        <end position="72"/>
    </location>
</feature>
<dbReference type="HOGENOM" id="CLU_024991_0_0_1"/>
<keyword evidence="12" id="KW-1185">Reference proteome</keyword>
<protein>
    <recommendedName>
        <fullName evidence="13">NTF2 domain-containing protein</fullName>
    </recommendedName>
</protein>
<proteinExistence type="inferred from homology"/>
<evidence type="ECO:0000256" key="3">
    <source>
        <dbReference type="ARBA" id="ARBA00022448"/>
    </source>
</evidence>
<dbReference type="VEuPathDB" id="FungiDB:MELLADRAFT_118604"/>